<keyword evidence="1" id="KW-1133">Transmembrane helix</keyword>
<reference evidence="2 3" key="1">
    <citation type="submission" date="2019-03" db="EMBL/GenBank/DDBJ databases">
        <title>Deep-cultivation of Planctomycetes and their phenomic and genomic characterization uncovers novel biology.</title>
        <authorList>
            <person name="Wiegand S."/>
            <person name="Jogler M."/>
            <person name="Boedeker C."/>
            <person name="Pinto D."/>
            <person name="Vollmers J."/>
            <person name="Rivas-Marin E."/>
            <person name="Kohn T."/>
            <person name="Peeters S.H."/>
            <person name="Heuer A."/>
            <person name="Rast P."/>
            <person name="Oberbeckmann S."/>
            <person name="Bunk B."/>
            <person name="Jeske O."/>
            <person name="Meyerdierks A."/>
            <person name="Storesund J.E."/>
            <person name="Kallscheuer N."/>
            <person name="Luecker S."/>
            <person name="Lage O.M."/>
            <person name="Pohl T."/>
            <person name="Merkel B.J."/>
            <person name="Hornburger P."/>
            <person name="Mueller R.-W."/>
            <person name="Bruemmer F."/>
            <person name="Labrenz M."/>
            <person name="Spormann A.M."/>
            <person name="Op den Camp H."/>
            <person name="Overmann J."/>
            <person name="Amann R."/>
            <person name="Jetten M.S.M."/>
            <person name="Mascher T."/>
            <person name="Medema M.H."/>
            <person name="Devos D.P."/>
            <person name="Kaster A.-K."/>
            <person name="Ovreas L."/>
            <person name="Rohde M."/>
            <person name="Galperin M.Y."/>
            <person name="Jogler C."/>
        </authorList>
    </citation>
    <scope>NUCLEOTIDE SEQUENCE [LARGE SCALE GENOMIC DNA]</scope>
    <source>
        <strain evidence="2 3">V144</strain>
    </source>
</reference>
<keyword evidence="1" id="KW-0812">Transmembrane</keyword>
<evidence type="ECO:0000256" key="1">
    <source>
        <dbReference type="SAM" id="Phobius"/>
    </source>
</evidence>
<evidence type="ECO:0000313" key="3">
    <source>
        <dbReference type="Proteomes" id="UP000318704"/>
    </source>
</evidence>
<accession>A0A517VUK1</accession>
<keyword evidence="1" id="KW-0472">Membrane</keyword>
<dbReference type="KEGG" id="gaw:V144x_21390"/>
<proteinExistence type="predicted"/>
<dbReference type="EMBL" id="CP037920">
    <property type="protein sequence ID" value="QDT96681.1"/>
    <property type="molecule type" value="Genomic_DNA"/>
</dbReference>
<sequence length="116" mass="12092">MIHTLWHEEGGFVISAELVLVLTIAVLAMIVGLSEVTVSVNTEMNDVSNAIGALNQSYAYTGFLGSTFGIDGVDGKVKSIVAGSRFHDAVDDCDLNTTCDLVTGAVVVTTSEALTP</sequence>
<evidence type="ECO:0000313" key="2">
    <source>
        <dbReference type="EMBL" id="QDT96681.1"/>
    </source>
</evidence>
<dbReference type="Proteomes" id="UP000318704">
    <property type="component" value="Chromosome"/>
</dbReference>
<gene>
    <name evidence="2" type="ORF">V144x_21390</name>
</gene>
<name>A0A517VUK1_9PLAN</name>
<dbReference type="RefSeq" id="WP_144985091.1">
    <property type="nucleotide sequence ID" value="NZ_CP037920.1"/>
</dbReference>
<dbReference type="AlphaFoldDB" id="A0A517VUK1"/>
<organism evidence="2 3">
    <name type="scientific">Gimesia aquarii</name>
    <dbReference type="NCBI Taxonomy" id="2527964"/>
    <lineage>
        <taxon>Bacteria</taxon>
        <taxon>Pseudomonadati</taxon>
        <taxon>Planctomycetota</taxon>
        <taxon>Planctomycetia</taxon>
        <taxon>Planctomycetales</taxon>
        <taxon>Planctomycetaceae</taxon>
        <taxon>Gimesia</taxon>
    </lineage>
</organism>
<protein>
    <submittedName>
        <fullName evidence="2">Uncharacterized protein</fullName>
    </submittedName>
</protein>
<feature type="transmembrane region" description="Helical" evidence="1">
    <location>
        <begin position="12"/>
        <end position="34"/>
    </location>
</feature>